<reference evidence="3" key="1">
    <citation type="submission" date="2018-05" db="EMBL/GenBank/DDBJ databases">
        <title>Genome Sequencing of selected type strains of the family Eggerthellaceae.</title>
        <authorList>
            <person name="Danylec N."/>
            <person name="Stoll D.A."/>
            <person name="Doetsch A."/>
            <person name="Huch M."/>
        </authorList>
    </citation>
    <scope>NUCLEOTIDE SEQUENCE [LARGE SCALE GENOMIC DNA]</scope>
    <source>
        <strain evidence="3">DSM 24851</strain>
    </source>
</reference>
<evidence type="ECO:0000256" key="1">
    <source>
        <dbReference type="SAM" id="Phobius"/>
    </source>
</evidence>
<evidence type="ECO:0000313" key="3">
    <source>
        <dbReference type="Proteomes" id="UP000269591"/>
    </source>
</evidence>
<protein>
    <recommendedName>
        <fullName evidence="4">DUF4013 domain-containing protein</fullName>
    </recommendedName>
</protein>
<dbReference type="AlphaFoldDB" id="A0A3N0B4U5"/>
<feature type="transmembrane region" description="Helical" evidence="1">
    <location>
        <begin position="347"/>
        <end position="368"/>
    </location>
</feature>
<keyword evidence="1" id="KW-0472">Membrane</keyword>
<accession>A0A3N0B4U5</accession>
<dbReference type="Proteomes" id="UP000269591">
    <property type="component" value="Unassembled WGS sequence"/>
</dbReference>
<evidence type="ECO:0000313" key="2">
    <source>
        <dbReference type="EMBL" id="RNL41844.1"/>
    </source>
</evidence>
<organism evidence="2 3">
    <name type="scientific">Slackia equolifaciens</name>
    <dbReference type="NCBI Taxonomy" id="498718"/>
    <lineage>
        <taxon>Bacteria</taxon>
        <taxon>Bacillati</taxon>
        <taxon>Actinomycetota</taxon>
        <taxon>Coriobacteriia</taxon>
        <taxon>Eggerthellales</taxon>
        <taxon>Eggerthellaceae</taxon>
        <taxon>Slackia</taxon>
    </lineage>
</organism>
<dbReference type="InterPro" id="IPR025098">
    <property type="entry name" value="DUF4013"/>
</dbReference>
<proteinExistence type="predicted"/>
<sequence length="400" mass="43499">MRESTAVPLLFSAVDYVRSRVPFLGSDSKMGDARPSSAVAHFLFQGLLRWAIVAGEVWDRLARLLRCSICRLSPDLALQKVQSSLKLQKDCNLGELCAVLGATWYYRRNHCPDERVRMDQTTPKGLKDGFSYLKQAMADVTRTPRWFVILLLLALVTCIPIFGAVVMYGFLLRWAREAAWRIDTPMRPRVFDNSDGVLYAFGWRAFGLALLYSLIPGVVAAALMSGQVAEQIASGALAGSAFGGSAAAAVDVTLDLPGQIISLAVEWLVMPVIWVAMMRMALYRDGGAGLQLGKIFQMIRRDAGGLVPAWLFYCVLNTALSFAASAISNWTYAALLNPSAAMLGMSLAMLVATFALQVASTFLMVVTLRAVGRWTAQFEVAQWGPKDAPLPPAGGYGAAQ</sequence>
<feature type="transmembrane region" description="Helical" evidence="1">
    <location>
        <begin position="303"/>
        <end position="327"/>
    </location>
</feature>
<feature type="transmembrane region" description="Helical" evidence="1">
    <location>
        <begin position="235"/>
        <end position="254"/>
    </location>
</feature>
<feature type="transmembrane region" description="Helical" evidence="1">
    <location>
        <begin position="260"/>
        <end position="282"/>
    </location>
</feature>
<keyword evidence="1" id="KW-0812">Transmembrane</keyword>
<gene>
    <name evidence="2" type="ORF">DMP06_00035</name>
</gene>
<dbReference type="Pfam" id="PF13197">
    <property type="entry name" value="DUF4013"/>
    <property type="match status" value="1"/>
</dbReference>
<feature type="transmembrane region" description="Helical" evidence="1">
    <location>
        <begin position="146"/>
        <end position="171"/>
    </location>
</feature>
<dbReference type="EMBL" id="QIBX01000001">
    <property type="protein sequence ID" value="RNL41844.1"/>
    <property type="molecule type" value="Genomic_DNA"/>
</dbReference>
<comment type="caution">
    <text evidence="2">The sequence shown here is derived from an EMBL/GenBank/DDBJ whole genome shotgun (WGS) entry which is preliminary data.</text>
</comment>
<name>A0A3N0B4U5_9ACTN</name>
<feature type="transmembrane region" description="Helical" evidence="1">
    <location>
        <begin position="201"/>
        <end position="223"/>
    </location>
</feature>
<evidence type="ECO:0008006" key="4">
    <source>
        <dbReference type="Google" id="ProtNLM"/>
    </source>
</evidence>
<keyword evidence="1" id="KW-1133">Transmembrane helix</keyword>
<keyword evidence="3" id="KW-1185">Reference proteome</keyword>